<dbReference type="Pfam" id="PF12796">
    <property type="entry name" value="Ank_2"/>
    <property type="match status" value="3"/>
</dbReference>
<accession>A0A9P9BWS0</accession>
<evidence type="ECO:0000256" key="1">
    <source>
        <dbReference type="ARBA" id="ARBA00022737"/>
    </source>
</evidence>
<evidence type="ECO:0000256" key="2">
    <source>
        <dbReference type="PROSITE-ProRule" id="PRU00023"/>
    </source>
</evidence>
<sequence>MAKIHFLFSEIHLPEKPCWTKMEEWSADARMLVYQLWEHEDLQVGQKHMHRVRSADYTIAWICALHLELAASRLMLDEEHPALGAYEDDHNVYVLGRIAAHNVVMTALPVVYGKVNAALVATHLRRTFPNIRATLMVGIGGGAPSEADLYLGDVVVVMEYDLGKAMGDGLFEITAKDKHPSSLLRGAHGLEKWSPRAQELLRTRLSQYCRPTQPDRLFQASYSHPTDTKTCDECDSTRLQTRRRRNFHVHYGGVASGDSVNKDAQKRDALDIICFEMEAAGMMDSLQCLPIRDSHKNKEWQEYAAATAASYARELLETIPSNIRKDAIRPEQGKTCRWFLAHPKYVFWTDLSRNTETSSLLWLRGKAGAGKSTLIKFLYLESKRKQKDATVISFFFNARGDTLEKSIAGMYRSILWQSVLGDPEIDPAKYELACPDLDSLKNLLTSALGNRPLLCFIDALDECNEEDARDIVDYFESLVETAQEEGIKLRVAFSSRPYPYIHIEEKNEAGHAQDLAQYVKKCLKPRAELEGRILEKASGVFMWVVLVVGILNKEASRGGLALRKRLLEIPPTLSQLFKDILTRDQERPQELRRCILWRPLSPGEFCHAMWAGGLATGDIPDATDDESIVVLATSTSKGLVEIVSTKKKQATVQFIHESVRDFLVKGRGLQELWPDLGFDWEGTSHELLRSDCEAYLRRWRVLTIAKSHPPRPHESLVLMEYATQSILLHADEAAPSTSQKDFLVRFFGQFDAPTLDLYQPVKARRFGKYPSPLQILATLGTSKLIRLHRETIDSISDSSEHRTYHPLLIAMSRGHKDTVAALLGLSTIIHEGVDPMEGLQVGANFKHFYRRSPMTWAAQQGRCALISLLAANGVSVQEKDALGLTPLERATEEGRVQALRVLVGLGVSDTDLWKAISSVVRSADEGTAMFLLRHLEGWQIRLVSYRRDSGMWLFHAARRGFVDAVRLLLQHGAVDRDRNASAIAAAAQDGHLQVVGLLANSGASLETVGGWYGWTALMNASARGHLSVVEFLIGRGANLHITNRDGESALHLAVQNGHDLIAQRLRRALDIQANEEGNQPSK</sequence>
<dbReference type="SUPFAM" id="SSF53167">
    <property type="entry name" value="Purine and uridine phosphorylases"/>
    <property type="match status" value="1"/>
</dbReference>
<gene>
    <name evidence="4" type="ORF">B0I36DRAFT_371329</name>
</gene>
<dbReference type="SUPFAM" id="SSF52540">
    <property type="entry name" value="P-loop containing nucleoside triphosphate hydrolases"/>
    <property type="match status" value="1"/>
</dbReference>
<dbReference type="GeneID" id="70189549"/>
<dbReference type="InterPro" id="IPR036770">
    <property type="entry name" value="Ankyrin_rpt-contain_sf"/>
</dbReference>
<evidence type="ECO:0000313" key="4">
    <source>
        <dbReference type="EMBL" id="KAH7040875.1"/>
    </source>
</evidence>
<dbReference type="EMBL" id="JAGTJQ010000001">
    <property type="protein sequence ID" value="KAH7040875.1"/>
    <property type="molecule type" value="Genomic_DNA"/>
</dbReference>
<protein>
    <recommendedName>
        <fullName evidence="3">NACHT domain-containing protein</fullName>
    </recommendedName>
</protein>
<dbReference type="InterPro" id="IPR053137">
    <property type="entry name" value="NLR-like"/>
</dbReference>
<dbReference type="InterPro" id="IPR002110">
    <property type="entry name" value="Ankyrin_rpt"/>
</dbReference>
<dbReference type="PROSITE" id="PS50088">
    <property type="entry name" value="ANK_REPEAT"/>
    <property type="match status" value="1"/>
</dbReference>
<comment type="caution">
    <text evidence="4">The sequence shown here is derived from an EMBL/GenBank/DDBJ whole genome shotgun (WGS) entry which is preliminary data.</text>
</comment>
<dbReference type="Gene3D" id="1.25.40.20">
    <property type="entry name" value="Ankyrin repeat-containing domain"/>
    <property type="match status" value="1"/>
</dbReference>
<feature type="repeat" description="ANK" evidence="2">
    <location>
        <begin position="1012"/>
        <end position="1044"/>
    </location>
</feature>
<dbReference type="Proteomes" id="UP000756346">
    <property type="component" value="Unassembled WGS sequence"/>
</dbReference>
<dbReference type="Gene3D" id="3.40.50.300">
    <property type="entry name" value="P-loop containing nucleotide triphosphate hydrolases"/>
    <property type="match status" value="1"/>
</dbReference>
<dbReference type="Pfam" id="PF24883">
    <property type="entry name" value="NPHP3_N"/>
    <property type="match status" value="1"/>
</dbReference>
<dbReference type="OrthoDB" id="4765770at2759"/>
<dbReference type="PANTHER" id="PTHR46082:SF11">
    <property type="entry name" value="AAA+ ATPASE DOMAIN-CONTAINING PROTEIN-RELATED"/>
    <property type="match status" value="1"/>
</dbReference>
<dbReference type="RefSeq" id="XP_046018930.1">
    <property type="nucleotide sequence ID" value="XM_046160003.1"/>
</dbReference>
<dbReference type="InterPro" id="IPR027417">
    <property type="entry name" value="P-loop_NTPase"/>
</dbReference>
<dbReference type="InterPro" id="IPR007111">
    <property type="entry name" value="NACHT_NTPase"/>
</dbReference>
<keyword evidence="1" id="KW-0677">Repeat</keyword>
<keyword evidence="2" id="KW-0040">ANK repeat</keyword>
<dbReference type="InterPro" id="IPR035994">
    <property type="entry name" value="Nucleoside_phosphorylase_sf"/>
</dbReference>
<dbReference type="SUPFAM" id="SSF48403">
    <property type="entry name" value="Ankyrin repeat"/>
    <property type="match status" value="1"/>
</dbReference>
<dbReference type="PANTHER" id="PTHR46082">
    <property type="entry name" value="ATP/GTP-BINDING PROTEIN-RELATED"/>
    <property type="match status" value="1"/>
</dbReference>
<dbReference type="PROSITE" id="PS50297">
    <property type="entry name" value="ANK_REP_REGION"/>
    <property type="match status" value="1"/>
</dbReference>
<evidence type="ECO:0000313" key="5">
    <source>
        <dbReference type="Proteomes" id="UP000756346"/>
    </source>
</evidence>
<evidence type="ECO:0000259" key="3">
    <source>
        <dbReference type="PROSITE" id="PS50837"/>
    </source>
</evidence>
<name>A0A9P9BWS0_9PEZI</name>
<reference evidence="4" key="1">
    <citation type="journal article" date="2021" name="Nat. Commun.">
        <title>Genetic determinants of endophytism in the Arabidopsis root mycobiome.</title>
        <authorList>
            <person name="Mesny F."/>
            <person name="Miyauchi S."/>
            <person name="Thiergart T."/>
            <person name="Pickel B."/>
            <person name="Atanasova L."/>
            <person name="Karlsson M."/>
            <person name="Huettel B."/>
            <person name="Barry K.W."/>
            <person name="Haridas S."/>
            <person name="Chen C."/>
            <person name="Bauer D."/>
            <person name="Andreopoulos W."/>
            <person name="Pangilinan J."/>
            <person name="LaButti K."/>
            <person name="Riley R."/>
            <person name="Lipzen A."/>
            <person name="Clum A."/>
            <person name="Drula E."/>
            <person name="Henrissat B."/>
            <person name="Kohler A."/>
            <person name="Grigoriev I.V."/>
            <person name="Martin F.M."/>
            <person name="Hacquard S."/>
        </authorList>
    </citation>
    <scope>NUCLEOTIDE SEQUENCE</scope>
    <source>
        <strain evidence="4">MPI-CAGE-CH-0230</strain>
    </source>
</reference>
<dbReference type="Gene3D" id="3.40.50.1580">
    <property type="entry name" value="Nucleoside phosphorylase domain"/>
    <property type="match status" value="1"/>
</dbReference>
<dbReference type="SMART" id="SM00248">
    <property type="entry name" value="ANK"/>
    <property type="match status" value="7"/>
</dbReference>
<dbReference type="InterPro" id="IPR056884">
    <property type="entry name" value="NPHP3-like_N"/>
</dbReference>
<keyword evidence="5" id="KW-1185">Reference proteome</keyword>
<dbReference type="AlphaFoldDB" id="A0A9P9BWS0"/>
<proteinExistence type="predicted"/>
<dbReference type="GO" id="GO:0009116">
    <property type="term" value="P:nucleoside metabolic process"/>
    <property type="evidence" value="ECO:0007669"/>
    <property type="project" value="InterPro"/>
</dbReference>
<dbReference type="PROSITE" id="PS50837">
    <property type="entry name" value="NACHT"/>
    <property type="match status" value="1"/>
</dbReference>
<dbReference type="GO" id="GO:0003824">
    <property type="term" value="F:catalytic activity"/>
    <property type="evidence" value="ECO:0007669"/>
    <property type="project" value="InterPro"/>
</dbReference>
<feature type="domain" description="NACHT" evidence="3">
    <location>
        <begin position="359"/>
        <end position="497"/>
    </location>
</feature>
<organism evidence="4 5">
    <name type="scientific">Microdochium trichocladiopsis</name>
    <dbReference type="NCBI Taxonomy" id="1682393"/>
    <lineage>
        <taxon>Eukaryota</taxon>
        <taxon>Fungi</taxon>
        <taxon>Dikarya</taxon>
        <taxon>Ascomycota</taxon>
        <taxon>Pezizomycotina</taxon>
        <taxon>Sordariomycetes</taxon>
        <taxon>Xylariomycetidae</taxon>
        <taxon>Xylariales</taxon>
        <taxon>Microdochiaceae</taxon>
        <taxon>Microdochium</taxon>
    </lineage>
</organism>